<dbReference type="GO" id="GO:0016121">
    <property type="term" value="P:carotene catabolic process"/>
    <property type="evidence" value="ECO:0007669"/>
    <property type="project" value="TreeGrafter"/>
</dbReference>
<evidence type="ECO:0000256" key="1">
    <source>
        <dbReference type="ARBA" id="ARBA00006787"/>
    </source>
</evidence>
<dbReference type="GO" id="GO:0046872">
    <property type="term" value="F:metal ion binding"/>
    <property type="evidence" value="ECO:0007669"/>
    <property type="project" value="UniProtKB-KW"/>
</dbReference>
<comment type="cofactor">
    <cofactor evidence="5">
        <name>Fe(2+)</name>
        <dbReference type="ChEBI" id="CHEBI:29033"/>
    </cofactor>
    <text evidence="5">Binds 1 Fe(2+) ion per subunit.</text>
</comment>
<sequence length="215" mass="23622">MDPGTCLCTAKYDFTVLCRNCEEESPTPTLCDVTGVVPRWLDGQLIYNGPGKNKVGESSYKHTFDASALLQKFDITKGQILYSNSFLRSKVYEANQASGKISKAEFGTPAPKDNKSRFSKFMSAMDPEKLMSDNALVSVVEIGGNYYALPETPFMLKIDPVTLKTLERFNINKTTGLTTQSPHPLVDKDGSIFSIGQAVGITGPKYNIIRYPPDG</sequence>
<dbReference type="GO" id="GO:0010436">
    <property type="term" value="F:carotenoid dioxygenase activity"/>
    <property type="evidence" value="ECO:0007669"/>
    <property type="project" value="TreeGrafter"/>
</dbReference>
<evidence type="ECO:0000313" key="6">
    <source>
        <dbReference type="EMBL" id="CAL4066754.1"/>
    </source>
</evidence>
<dbReference type="Proteomes" id="UP001497623">
    <property type="component" value="Unassembled WGS sequence"/>
</dbReference>
<keyword evidence="4 5" id="KW-0408">Iron</keyword>
<dbReference type="Pfam" id="PF03055">
    <property type="entry name" value="RPE65"/>
    <property type="match status" value="1"/>
</dbReference>
<accession>A0AAV2Q193</accession>
<dbReference type="GO" id="GO:0003834">
    <property type="term" value="F:beta-carotene 15,15'-dioxygenase activity"/>
    <property type="evidence" value="ECO:0007669"/>
    <property type="project" value="TreeGrafter"/>
</dbReference>
<feature type="binding site" evidence="5">
    <location>
        <position position="183"/>
    </location>
    <ligand>
        <name>Fe cation</name>
        <dbReference type="ChEBI" id="CHEBI:24875"/>
        <note>catalytic</note>
    </ligand>
</feature>
<keyword evidence="3" id="KW-0560">Oxidoreductase</keyword>
<reference evidence="6 7" key="1">
    <citation type="submission" date="2024-05" db="EMBL/GenBank/DDBJ databases">
        <authorList>
            <person name="Wallberg A."/>
        </authorList>
    </citation>
    <scope>NUCLEOTIDE SEQUENCE [LARGE SCALE GENOMIC DNA]</scope>
</reference>
<proteinExistence type="inferred from homology"/>
<gene>
    <name evidence="6" type="ORF">MNOR_LOCUS5980</name>
</gene>
<keyword evidence="7" id="KW-1185">Reference proteome</keyword>
<dbReference type="PANTHER" id="PTHR10543">
    <property type="entry name" value="BETA-CAROTENE DIOXYGENASE"/>
    <property type="match status" value="1"/>
</dbReference>
<dbReference type="AlphaFoldDB" id="A0AAV2Q193"/>
<protein>
    <submittedName>
        <fullName evidence="6">Uncharacterized protein</fullName>
    </submittedName>
</protein>
<evidence type="ECO:0000256" key="2">
    <source>
        <dbReference type="ARBA" id="ARBA00022723"/>
    </source>
</evidence>
<dbReference type="InterPro" id="IPR004294">
    <property type="entry name" value="Carotenoid_Oase"/>
</dbReference>
<keyword evidence="2 5" id="KW-0479">Metal-binding</keyword>
<evidence type="ECO:0000256" key="4">
    <source>
        <dbReference type="ARBA" id="ARBA00023004"/>
    </source>
</evidence>
<name>A0AAV2Q193_MEGNR</name>
<dbReference type="EMBL" id="CAXKWB010002384">
    <property type="protein sequence ID" value="CAL4066754.1"/>
    <property type="molecule type" value="Genomic_DNA"/>
</dbReference>
<organism evidence="6 7">
    <name type="scientific">Meganyctiphanes norvegica</name>
    <name type="common">Northern krill</name>
    <name type="synonym">Thysanopoda norvegica</name>
    <dbReference type="NCBI Taxonomy" id="48144"/>
    <lineage>
        <taxon>Eukaryota</taxon>
        <taxon>Metazoa</taxon>
        <taxon>Ecdysozoa</taxon>
        <taxon>Arthropoda</taxon>
        <taxon>Crustacea</taxon>
        <taxon>Multicrustacea</taxon>
        <taxon>Malacostraca</taxon>
        <taxon>Eumalacostraca</taxon>
        <taxon>Eucarida</taxon>
        <taxon>Euphausiacea</taxon>
        <taxon>Euphausiidae</taxon>
        <taxon>Meganyctiphanes</taxon>
    </lineage>
</organism>
<evidence type="ECO:0000256" key="5">
    <source>
        <dbReference type="PIRSR" id="PIRSR604294-1"/>
    </source>
</evidence>
<comment type="similarity">
    <text evidence="1">Belongs to the carotenoid oxygenase family.</text>
</comment>
<feature type="non-terminal residue" evidence="6">
    <location>
        <position position="215"/>
    </location>
</feature>
<dbReference type="PANTHER" id="PTHR10543:SF24">
    <property type="entry name" value="CAROTENOID ISOMEROOXYGENASE"/>
    <property type="match status" value="1"/>
</dbReference>
<evidence type="ECO:0000313" key="7">
    <source>
        <dbReference type="Proteomes" id="UP001497623"/>
    </source>
</evidence>
<comment type="caution">
    <text evidence="6">The sequence shown here is derived from an EMBL/GenBank/DDBJ whole genome shotgun (WGS) entry which is preliminary data.</text>
</comment>
<evidence type="ECO:0000256" key="3">
    <source>
        <dbReference type="ARBA" id="ARBA00023002"/>
    </source>
</evidence>